<dbReference type="InterPro" id="IPR005025">
    <property type="entry name" value="FMN_Rdtase-like_dom"/>
</dbReference>
<dbReference type="PANTHER" id="PTHR43408">
    <property type="entry name" value="FMN REDUCTASE (NADPH)"/>
    <property type="match status" value="1"/>
</dbReference>
<dbReference type="GO" id="GO:0046306">
    <property type="term" value="P:alkanesulfonate catabolic process"/>
    <property type="evidence" value="ECO:0007669"/>
    <property type="project" value="InterPro"/>
</dbReference>
<dbReference type="NCBIfam" id="TIGR03567">
    <property type="entry name" value="FMN_reduc_SsuE"/>
    <property type="match status" value="1"/>
</dbReference>
<keyword evidence="4 6" id="KW-0560">Oxidoreductase</keyword>
<evidence type="ECO:0000313" key="6">
    <source>
        <dbReference type="EMBL" id="SAI40924.1"/>
    </source>
</evidence>
<dbReference type="Pfam" id="PF03358">
    <property type="entry name" value="FMN_red"/>
    <property type="match status" value="1"/>
</dbReference>
<comment type="similarity">
    <text evidence="1">Belongs to the SsuE family.</text>
</comment>
<name>A0A157Q5M6_9BORD</name>
<accession>A0A157Q5M6</accession>
<keyword evidence="2" id="KW-0285">Flavoprotein</keyword>
<keyword evidence="3" id="KW-0288">FMN</keyword>
<dbReference type="RefSeq" id="WP_066415080.1">
    <property type="nucleotide sequence ID" value="NZ_FKBS01000017.1"/>
</dbReference>
<dbReference type="InterPro" id="IPR029039">
    <property type="entry name" value="Flavoprotein-like_sf"/>
</dbReference>
<dbReference type="InterPro" id="IPR020048">
    <property type="entry name" value="NADPH-dep_FMN_reduc_SsuE"/>
</dbReference>
<sequence length="196" mass="20884">MSILTLAGSPSSRSRSSALLRHAAERLSQRGQVIREAGLRDIPAEDLIEGRYTSLAAANLRRRVEAADVLLVSTPVYKASFSGGLKAVLDLLDERSLADKIVLPIATGGSPAHLLALEYSLKPVLSALGARHILAGVYATDKQVHFSEDGQTLIDEDVRLRLDEAVDRVVLHLAPAKAPQEAIDLGRLVAGGQLGI</sequence>
<gene>
    <name evidence="6" type="primary">ssuE_1</name>
    <name evidence="6" type="ORF">SAMEA1982600_03239</name>
</gene>
<dbReference type="PANTHER" id="PTHR43408:SF1">
    <property type="entry name" value="FMN REDUCTASE (NADPH)"/>
    <property type="match status" value="1"/>
</dbReference>
<dbReference type="InterPro" id="IPR051814">
    <property type="entry name" value="NAD(P)H-dep_FMN_reductase"/>
</dbReference>
<evidence type="ECO:0000313" key="7">
    <source>
        <dbReference type="Proteomes" id="UP000077037"/>
    </source>
</evidence>
<evidence type="ECO:0000256" key="4">
    <source>
        <dbReference type="ARBA" id="ARBA00023002"/>
    </source>
</evidence>
<reference evidence="6 7" key="1">
    <citation type="submission" date="2016-03" db="EMBL/GenBank/DDBJ databases">
        <authorList>
            <consortium name="Pathogen Informatics"/>
        </authorList>
    </citation>
    <scope>NUCLEOTIDE SEQUENCE [LARGE SCALE GENOMIC DNA]</scope>
    <source>
        <strain evidence="6 7">NCTC13364</strain>
    </source>
</reference>
<dbReference type="SUPFAM" id="SSF52218">
    <property type="entry name" value="Flavoproteins"/>
    <property type="match status" value="1"/>
</dbReference>
<evidence type="ECO:0000256" key="3">
    <source>
        <dbReference type="ARBA" id="ARBA00022643"/>
    </source>
</evidence>
<dbReference type="GO" id="GO:0052873">
    <property type="term" value="F:FMN reductase (NADPH) activity"/>
    <property type="evidence" value="ECO:0007669"/>
    <property type="project" value="UniProtKB-EC"/>
</dbReference>
<dbReference type="EC" id="1.5.1.38" evidence="6"/>
<protein>
    <submittedName>
        <fullName evidence="6">FMN reductase</fullName>
        <ecNumber evidence="6">1.5.1.-</ecNumber>
        <ecNumber evidence="6">1.5.1.38</ecNumber>
    </submittedName>
</protein>
<feature type="domain" description="NADPH-dependent FMN reductase-like" evidence="5">
    <location>
        <begin position="1"/>
        <end position="143"/>
    </location>
</feature>
<dbReference type="EC" id="1.5.1.-" evidence="6"/>
<dbReference type="Gene3D" id="3.40.50.360">
    <property type="match status" value="1"/>
</dbReference>
<proteinExistence type="inferred from homology"/>
<evidence type="ECO:0000256" key="1">
    <source>
        <dbReference type="ARBA" id="ARBA00005990"/>
    </source>
</evidence>
<evidence type="ECO:0000256" key="2">
    <source>
        <dbReference type="ARBA" id="ARBA00022630"/>
    </source>
</evidence>
<dbReference type="Proteomes" id="UP000077037">
    <property type="component" value="Unassembled WGS sequence"/>
</dbReference>
<dbReference type="AlphaFoldDB" id="A0A157Q5M6"/>
<dbReference type="EMBL" id="FKBS01000017">
    <property type="protein sequence ID" value="SAI40924.1"/>
    <property type="molecule type" value="Genomic_DNA"/>
</dbReference>
<dbReference type="OrthoDB" id="1643408at2"/>
<evidence type="ECO:0000259" key="5">
    <source>
        <dbReference type="Pfam" id="PF03358"/>
    </source>
</evidence>
<organism evidence="6 7">
    <name type="scientific">Bordetella ansorpii</name>
    <dbReference type="NCBI Taxonomy" id="288768"/>
    <lineage>
        <taxon>Bacteria</taxon>
        <taxon>Pseudomonadati</taxon>
        <taxon>Pseudomonadota</taxon>
        <taxon>Betaproteobacteria</taxon>
        <taxon>Burkholderiales</taxon>
        <taxon>Alcaligenaceae</taxon>
        <taxon>Bordetella</taxon>
    </lineage>
</organism>